<name>A0ABP8V157_9GAMM</name>
<evidence type="ECO:0000313" key="16">
    <source>
        <dbReference type="EMBL" id="GAA4648830.1"/>
    </source>
</evidence>
<evidence type="ECO:0000313" key="17">
    <source>
        <dbReference type="Proteomes" id="UP001500604"/>
    </source>
</evidence>
<comment type="similarity">
    <text evidence="4">Belongs to the phosphohexose mutase family.</text>
</comment>
<sequence>MKGLFGKARASNRRSHSASDTPESQPLSYPTTLIAIGILLLLGLFLALYVWQTHVEARSTAEQQANQFGQHMADVLSRELRLMQDSTDRLAALSPVAEAFQSQDTAQLADLRSLLRGSLPDAIDLQLNPANQPIGQDASFAAREMIRRSLRGQTVTPEAARTNQQWVINTVSPITINNESLGTLLVAYDLQRLQNALMINDATSGQWRLVQTIDGPVQELFRFGTAPASDSPMLEYTLAQAGWKLTFQPSPYWMTSLQPSLVFLLIALGAIFVVPVLLDRFWRSQNHRLMGDSYLLKTLISDINDGRNPQIGGYKVAMFREIAQNILNTATTSKIDQYRQASTTPLASPPTPEVYYDPLAEPQTHQTTVTVEQPSSTQPLPLKEDITDVSDDPFAAPLFQDNDLLELSLADHESPDTLSTPTDGMTTGEEPSPVSNTEQPDTVTAPTPHPATAVPASIFRAYDIRGVVGDELTPDTVELLGRAIGTEAKARGETTLIVGMDGRLSSPALRDQLIAGITGSSCDVITIGTVPTPVLYYATHELGARSGVMITGSHNPPRYNGFKIVLAGETLANEAIQGLYQRITSQALNTGEGQVTEHNILADYHQRILDDIIIQRPLKVVIDCGNGVAGVIAPELFEALGCEVIPLYCDVDGNFPNHHPDPGNPDNLQDIVAKITETGADLGLAFDGDGDRVGLVTNKGRIIFPDRLLMLLAKDIVTRNPGCDVIYDVKCTRRLNSLISNYGGRPVMWKTGHSLIKAKMKETGALLAGEMSGHIFLKERWYGFDDGIYSAARLVEILSAQTLSADEVFNSFPDSVNTPEINIQVTDENKFSLIEQFASKGQFKEGNVITIDGVRVEFPWGWGLVRASNTTPVLVLRFEADDNQHLDQIKTLFREQLKAVDNTLPVNF</sequence>
<keyword evidence="7" id="KW-0479">Metal-binding</keyword>
<dbReference type="CDD" id="cd03089">
    <property type="entry name" value="PMM_PGM"/>
    <property type="match status" value="1"/>
</dbReference>
<dbReference type="PANTHER" id="PTHR43771:SF2">
    <property type="entry name" value="PHOSPHOMANNOMUTASE_PHOSPHOGLUCOMUTASE"/>
    <property type="match status" value="1"/>
</dbReference>
<evidence type="ECO:0000259" key="12">
    <source>
        <dbReference type="Pfam" id="PF00408"/>
    </source>
</evidence>
<dbReference type="InterPro" id="IPR016055">
    <property type="entry name" value="A-D-PHexomutase_a/b/a-I/II/III"/>
</dbReference>
<gene>
    <name evidence="16" type="ORF">GCM10023116_11030</name>
</gene>
<dbReference type="SUPFAM" id="SSF55957">
    <property type="entry name" value="Phosphoglucomutase, C-terminal domain"/>
    <property type="match status" value="1"/>
</dbReference>
<dbReference type="Pfam" id="PF02878">
    <property type="entry name" value="PGM_PMM_I"/>
    <property type="match status" value="1"/>
</dbReference>
<reference evidence="17" key="1">
    <citation type="journal article" date="2019" name="Int. J. Syst. Evol. Microbiol.">
        <title>The Global Catalogue of Microorganisms (GCM) 10K type strain sequencing project: providing services to taxonomists for standard genome sequencing and annotation.</title>
        <authorList>
            <consortium name="The Broad Institute Genomics Platform"/>
            <consortium name="The Broad Institute Genome Sequencing Center for Infectious Disease"/>
            <person name="Wu L."/>
            <person name="Ma J."/>
        </authorList>
    </citation>
    <scope>NUCLEOTIDE SEQUENCE [LARGE SCALE GENOMIC DNA]</scope>
    <source>
        <strain evidence="17">JCM 17805</strain>
    </source>
</reference>
<proteinExistence type="inferred from homology"/>
<feature type="compositionally biased region" description="Polar residues" evidence="10">
    <location>
        <begin position="364"/>
        <end position="379"/>
    </location>
</feature>
<dbReference type="InterPro" id="IPR005846">
    <property type="entry name" value="A-D-PHexomutase_a/b/a-III"/>
</dbReference>
<comment type="caution">
    <text evidence="16">The sequence shown here is derived from an EMBL/GenBank/DDBJ whole genome shotgun (WGS) entry which is preliminary data.</text>
</comment>
<dbReference type="Gene3D" id="3.40.120.10">
    <property type="entry name" value="Alpha-D-Glucose-1,6-Bisphosphate, subunit A, domain 3"/>
    <property type="match status" value="3"/>
</dbReference>
<dbReference type="Pfam" id="PF02880">
    <property type="entry name" value="PGM_PMM_III"/>
    <property type="match status" value="1"/>
</dbReference>
<feature type="domain" description="Alpha-D-phosphohexomutase alpha/beta/alpha" evidence="14">
    <location>
        <begin position="607"/>
        <end position="700"/>
    </location>
</feature>
<feature type="domain" description="Alpha-D-phosphohexomutase alpha/beta/alpha" evidence="13">
    <location>
        <begin position="458"/>
        <end position="586"/>
    </location>
</feature>
<dbReference type="PANTHER" id="PTHR43771">
    <property type="entry name" value="PHOSPHOMANNOMUTASE"/>
    <property type="match status" value="1"/>
</dbReference>
<feature type="transmembrane region" description="Helical" evidence="11">
    <location>
        <begin position="27"/>
        <end position="51"/>
    </location>
</feature>
<feature type="transmembrane region" description="Helical" evidence="11">
    <location>
        <begin position="261"/>
        <end position="278"/>
    </location>
</feature>
<evidence type="ECO:0000256" key="3">
    <source>
        <dbReference type="ARBA" id="ARBA00004699"/>
    </source>
</evidence>
<evidence type="ECO:0000256" key="2">
    <source>
        <dbReference type="ARBA" id="ARBA00001946"/>
    </source>
</evidence>
<evidence type="ECO:0000259" key="15">
    <source>
        <dbReference type="Pfam" id="PF02880"/>
    </source>
</evidence>
<dbReference type="SUPFAM" id="SSF53738">
    <property type="entry name" value="Phosphoglucomutase, first 3 domains"/>
    <property type="match status" value="3"/>
</dbReference>
<evidence type="ECO:0000256" key="5">
    <source>
        <dbReference type="ARBA" id="ARBA00012730"/>
    </source>
</evidence>
<dbReference type="InterPro" id="IPR005841">
    <property type="entry name" value="Alpha-D-phosphohexomutase_SF"/>
</dbReference>
<protein>
    <recommendedName>
        <fullName evidence="5">phosphomannomutase</fullName>
        <ecNumber evidence="5">5.4.2.8</ecNumber>
    </recommendedName>
</protein>
<comment type="pathway">
    <text evidence="3">Nucleotide-sugar biosynthesis; GDP-alpha-D-mannose biosynthesis; alpha-D-mannose 1-phosphate from D-fructose 6-phosphate: step 2/2.</text>
</comment>
<dbReference type="PRINTS" id="PR00509">
    <property type="entry name" value="PGMPMM"/>
</dbReference>
<dbReference type="InterPro" id="IPR005845">
    <property type="entry name" value="A-D-PHexomutase_a/b/a-II"/>
</dbReference>
<evidence type="ECO:0000256" key="10">
    <source>
        <dbReference type="SAM" id="MobiDB-lite"/>
    </source>
</evidence>
<comment type="catalytic activity">
    <reaction evidence="1">
        <text>alpha-D-mannose 1-phosphate = D-mannose 6-phosphate</text>
        <dbReference type="Rhea" id="RHEA:11140"/>
        <dbReference type="ChEBI" id="CHEBI:58409"/>
        <dbReference type="ChEBI" id="CHEBI:58735"/>
        <dbReference type="EC" id="5.4.2.8"/>
    </reaction>
</comment>
<feature type="domain" description="Alpha-D-phosphohexomutase C-terminal" evidence="12">
    <location>
        <begin position="820"/>
        <end position="895"/>
    </location>
</feature>
<evidence type="ECO:0000256" key="6">
    <source>
        <dbReference type="ARBA" id="ARBA00022553"/>
    </source>
</evidence>
<evidence type="ECO:0000256" key="7">
    <source>
        <dbReference type="ARBA" id="ARBA00022723"/>
    </source>
</evidence>
<organism evidence="16 17">
    <name type="scientific">Kistimonas scapharcae</name>
    <dbReference type="NCBI Taxonomy" id="1036133"/>
    <lineage>
        <taxon>Bacteria</taxon>
        <taxon>Pseudomonadati</taxon>
        <taxon>Pseudomonadota</taxon>
        <taxon>Gammaproteobacteria</taxon>
        <taxon>Oceanospirillales</taxon>
        <taxon>Endozoicomonadaceae</taxon>
        <taxon>Kistimonas</taxon>
    </lineage>
</organism>
<evidence type="ECO:0000256" key="8">
    <source>
        <dbReference type="ARBA" id="ARBA00022842"/>
    </source>
</evidence>
<feature type="compositionally biased region" description="Low complexity" evidence="10">
    <location>
        <begin position="442"/>
        <end position="451"/>
    </location>
</feature>
<keyword evidence="11" id="KW-0812">Transmembrane</keyword>
<feature type="region of interest" description="Disordered" evidence="10">
    <location>
        <begin position="364"/>
        <end position="384"/>
    </location>
</feature>
<comment type="cofactor">
    <cofactor evidence="2">
        <name>Mg(2+)</name>
        <dbReference type="ChEBI" id="CHEBI:18420"/>
    </cofactor>
</comment>
<dbReference type="PROSITE" id="PS00710">
    <property type="entry name" value="PGM_PMM"/>
    <property type="match status" value="1"/>
</dbReference>
<dbReference type="EMBL" id="BAABFL010000108">
    <property type="protein sequence ID" value="GAA4648830.1"/>
    <property type="molecule type" value="Genomic_DNA"/>
</dbReference>
<dbReference type="Gene3D" id="3.30.310.50">
    <property type="entry name" value="Alpha-D-phosphohexomutase, C-terminal domain"/>
    <property type="match status" value="1"/>
</dbReference>
<keyword evidence="17" id="KW-1185">Reference proteome</keyword>
<evidence type="ECO:0000259" key="13">
    <source>
        <dbReference type="Pfam" id="PF02878"/>
    </source>
</evidence>
<dbReference type="EC" id="5.4.2.8" evidence="5"/>
<dbReference type="InterPro" id="IPR005844">
    <property type="entry name" value="A-D-PHexomutase_a/b/a-I"/>
</dbReference>
<dbReference type="InterPro" id="IPR005843">
    <property type="entry name" value="A-D-PHexomutase_C"/>
</dbReference>
<keyword evidence="11" id="KW-0472">Membrane</keyword>
<feature type="compositionally biased region" description="Polar residues" evidence="10">
    <location>
        <begin position="416"/>
        <end position="425"/>
    </location>
</feature>
<dbReference type="Pfam" id="PF02879">
    <property type="entry name" value="PGM_PMM_II"/>
    <property type="match status" value="1"/>
</dbReference>
<dbReference type="InterPro" id="IPR016066">
    <property type="entry name" value="A-D-PHexomutase_CS"/>
</dbReference>
<dbReference type="Pfam" id="PF00408">
    <property type="entry name" value="PGM_PMM_IV"/>
    <property type="match status" value="1"/>
</dbReference>
<evidence type="ECO:0000256" key="1">
    <source>
        <dbReference type="ARBA" id="ARBA00000586"/>
    </source>
</evidence>
<keyword evidence="9" id="KW-0413">Isomerase</keyword>
<keyword evidence="11" id="KW-1133">Transmembrane helix</keyword>
<evidence type="ECO:0000259" key="14">
    <source>
        <dbReference type="Pfam" id="PF02879"/>
    </source>
</evidence>
<keyword evidence="6" id="KW-0597">Phosphoprotein</keyword>
<dbReference type="InterPro" id="IPR036900">
    <property type="entry name" value="A-D-PHexomutase_C_sf"/>
</dbReference>
<keyword evidence="8" id="KW-0460">Magnesium</keyword>
<evidence type="ECO:0000256" key="9">
    <source>
        <dbReference type="ARBA" id="ARBA00023235"/>
    </source>
</evidence>
<dbReference type="Proteomes" id="UP001500604">
    <property type="component" value="Unassembled WGS sequence"/>
</dbReference>
<feature type="domain" description="Alpha-D-phosphohexomutase alpha/beta/alpha" evidence="15">
    <location>
        <begin position="705"/>
        <end position="812"/>
    </location>
</feature>
<dbReference type="RefSeq" id="WP_345194554.1">
    <property type="nucleotide sequence ID" value="NZ_BAABFL010000108.1"/>
</dbReference>
<evidence type="ECO:0000256" key="4">
    <source>
        <dbReference type="ARBA" id="ARBA00010231"/>
    </source>
</evidence>
<feature type="region of interest" description="Disordered" evidence="10">
    <location>
        <begin position="1"/>
        <end position="26"/>
    </location>
</feature>
<accession>A0ABP8V157</accession>
<evidence type="ECO:0000256" key="11">
    <source>
        <dbReference type="SAM" id="Phobius"/>
    </source>
</evidence>
<feature type="region of interest" description="Disordered" evidence="10">
    <location>
        <begin position="339"/>
        <end position="358"/>
    </location>
</feature>
<feature type="region of interest" description="Disordered" evidence="10">
    <location>
        <begin position="411"/>
        <end position="451"/>
    </location>
</feature>